<proteinExistence type="predicted"/>
<dbReference type="Proteomes" id="UP000587586">
    <property type="component" value="Unassembled WGS sequence"/>
</dbReference>
<dbReference type="InterPro" id="IPR009875">
    <property type="entry name" value="PilZ_domain"/>
</dbReference>
<keyword evidence="3" id="KW-1185">Reference proteome</keyword>
<accession>A0A6V8NF77</accession>
<dbReference type="RefSeq" id="WP_183363089.1">
    <property type="nucleotide sequence ID" value="NZ_BLXZ01000010.1"/>
</dbReference>
<reference evidence="3" key="1">
    <citation type="submission" date="2020-06" db="EMBL/GenBank/DDBJ databases">
        <title>Draft genomic sequecing of Geomonas sp. Red745.</title>
        <authorList>
            <person name="Itoh H."/>
            <person name="Xu Z.X."/>
            <person name="Ushijima N."/>
            <person name="Masuda Y."/>
            <person name="Shiratori Y."/>
            <person name="Senoo K."/>
        </authorList>
    </citation>
    <scope>NUCLEOTIDE SEQUENCE [LARGE SCALE GENOMIC DNA]</scope>
    <source>
        <strain evidence="3">Red745</strain>
    </source>
</reference>
<feature type="domain" description="PilZ" evidence="1">
    <location>
        <begin position="120"/>
        <end position="221"/>
    </location>
</feature>
<sequence>MKKQHYKLITLADGKTDADAIREVLGALMENRVNNDLVLVNYYDEVPVSYRSTVTGLESDGVEMIVHEHQALIMKHEKSTLIKSSHFEHGLGVHCFASYVNVPKRLVILNNFSYAQIRAERREAVRVKVRDTVVARFDTEEGTLAGNLVDISGIGLSLACEATPMLHPGQTGAFSFMLGGTAVQAPGSFVRANQVDDGSLCMFKISPDRRNDGLISQFIYQRQVEIVRELKEMVEVA</sequence>
<evidence type="ECO:0000259" key="1">
    <source>
        <dbReference type="Pfam" id="PF07238"/>
    </source>
</evidence>
<evidence type="ECO:0000313" key="2">
    <source>
        <dbReference type="EMBL" id="GFO70474.1"/>
    </source>
</evidence>
<dbReference type="Pfam" id="PF07238">
    <property type="entry name" value="PilZ"/>
    <property type="match status" value="1"/>
</dbReference>
<organism evidence="2 3">
    <name type="scientific">Geomonas limicola</name>
    <dbReference type="NCBI Taxonomy" id="2740186"/>
    <lineage>
        <taxon>Bacteria</taxon>
        <taxon>Pseudomonadati</taxon>
        <taxon>Thermodesulfobacteriota</taxon>
        <taxon>Desulfuromonadia</taxon>
        <taxon>Geobacterales</taxon>
        <taxon>Geobacteraceae</taxon>
        <taxon>Geomonas</taxon>
    </lineage>
</organism>
<dbReference type="GO" id="GO:0035438">
    <property type="term" value="F:cyclic-di-GMP binding"/>
    <property type="evidence" value="ECO:0007669"/>
    <property type="project" value="InterPro"/>
</dbReference>
<dbReference type="EMBL" id="BLXZ01000010">
    <property type="protein sequence ID" value="GFO70474.1"/>
    <property type="molecule type" value="Genomic_DNA"/>
</dbReference>
<protein>
    <submittedName>
        <fullName evidence="2">Pilus protein PilZ</fullName>
    </submittedName>
</protein>
<evidence type="ECO:0000313" key="3">
    <source>
        <dbReference type="Proteomes" id="UP000587586"/>
    </source>
</evidence>
<dbReference type="AlphaFoldDB" id="A0A6V8NF77"/>
<comment type="caution">
    <text evidence="2">The sequence shown here is derived from an EMBL/GenBank/DDBJ whole genome shotgun (WGS) entry which is preliminary data.</text>
</comment>
<name>A0A6V8NF77_9BACT</name>
<gene>
    <name evidence="2" type="ORF">GMLC_40530</name>
</gene>
<dbReference type="Gene3D" id="2.40.10.220">
    <property type="entry name" value="predicted glycosyltransferase like domains"/>
    <property type="match status" value="1"/>
</dbReference>